<dbReference type="PANTHER" id="PTHR30341">
    <property type="entry name" value="SODIUM ION/PROTON ANTIPORTER NHAA-RELATED"/>
    <property type="match status" value="1"/>
</dbReference>
<dbReference type="Pfam" id="PF06965">
    <property type="entry name" value="Na_H_antiport_1"/>
    <property type="match status" value="1"/>
</dbReference>
<dbReference type="PANTHER" id="PTHR30341:SF0">
    <property type="entry name" value="NA(+)_H(+) ANTIPORTER NHAA"/>
    <property type="match status" value="1"/>
</dbReference>
<accession>A0A9D7E7F1</accession>
<evidence type="ECO:0000256" key="5">
    <source>
        <dbReference type="ARBA" id="ARBA00023136"/>
    </source>
</evidence>
<feature type="transmembrane region" description="Helical" evidence="6">
    <location>
        <begin position="126"/>
        <end position="145"/>
    </location>
</feature>
<keyword evidence="3 6" id="KW-0812">Transmembrane</keyword>
<keyword evidence="5 6" id="KW-0472">Membrane</keyword>
<evidence type="ECO:0000256" key="4">
    <source>
        <dbReference type="ARBA" id="ARBA00022989"/>
    </source>
</evidence>
<dbReference type="AlphaFoldDB" id="A0A9D7E7F1"/>
<dbReference type="InterPro" id="IPR023171">
    <property type="entry name" value="Na/H_antiporter_dom_sf"/>
</dbReference>
<dbReference type="GO" id="GO:0005886">
    <property type="term" value="C:plasma membrane"/>
    <property type="evidence" value="ECO:0007669"/>
    <property type="project" value="UniProtKB-SubCell"/>
</dbReference>
<feature type="transmembrane region" description="Helical" evidence="6">
    <location>
        <begin position="51"/>
        <end position="77"/>
    </location>
</feature>
<evidence type="ECO:0000313" key="8">
    <source>
        <dbReference type="Proteomes" id="UP000807785"/>
    </source>
</evidence>
<dbReference type="GO" id="GO:0006885">
    <property type="term" value="P:regulation of pH"/>
    <property type="evidence" value="ECO:0007669"/>
    <property type="project" value="InterPro"/>
</dbReference>
<reference evidence="7" key="1">
    <citation type="submission" date="2020-10" db="EMBL/GenBank/DDBJ databases">
        <title>Connecting structure to function with the recovery of over 1000 high-quality activated sludge metagenome-assembled genomes encoding full-length rRNA genes using long-read sequencing.</title>
        <authorList>
            <person name="Singleton C.M."/>
            <person name="Petriglieri F."/>
            <person name="Kristensen J.M."/>
            <person name="Kirkegaard R.H."/>
            <person name="Michaelsen T.Y."/>
            <person name="Andersen M.H."/>
            <person name="Karst S.M."/>
            <person name="Dueholm M.S."/>
            <person name="Nielsen P.H."/>
            <person name="Albertsen M."/>
        </authorList>
    </citation>
    <scope>NUCLEOTIDE SEQUENCE</scope>
    <source>
        <strain evidence="7">Bjer_18-Q3-R1-45_BAT3C.347</strain>
    </source>
</reference>
<comment type="caution">
    <text evidence="7">The sequence shown here is derived from an EMBL/GenBank/DDBJ whole genome shotgun (WGS) entry which is preliminary data.</text>
</comment>
<feature type="transmembrane region" description="Helical" evidence="6">
    <location>
        <begin position="20"/>
        <end position="39"/>
    </location>
</feature>
<dbReference type="Gene3D" id="1.20.1530.10">
    <property type="entry name" value="Na+/H+ antiporter like domain"/>
    <property type="match status" value="1"/>
</dbReference>
<keyword evidence="2" id="KW-1003">Cell membrane</keyword>
<keyword evidence="4 6" id="KW-1133">Transmembrane helix</keyword>
<dbReference type="EMBL" id="JADJEV010000005">
    <property type="protein sequence ID" value="MBK6975228.1"/>
    <property type="molecule type" value="Genomic_DNA"/>
</dbReference>
<feature type="transmembrane region" description="Helical" evidence="6">
    <location>
        <begin position="89"/>
        <end position="114"/>
    </location>
</feature>
<evidence type="ECO:0000256" key="6">
    <source>
        <dbReference type="SAM" id="Phobius"/>
    </source>
</evidence>
<sequence length="154" mass="15880">MTLGRVDAANSPLRRLEQDLHTPVAFAILPLFAFANSGIDLGGMSMQMITHPIPLGIAAGLFVGKQAGVFLASALLIRSGLARLPEGVGWGALYGASLLCGIGFTMSLFVASLAFPDGAPSVDERIGIMLGSLLSALAGYAVLRLSTRPAGAQR</sequence>
<evidence type="ECO:0000256" key="3">
    <source>
        <dbReference type="ARBA" id="ARBA00022692"/>
    </source>
</evidence>
<evidence type="ECO:0000256" key="2">
    <source>
        <dbReference type="ARBA" id="ARBA00022475"/>
    </source>
</evidence>
<comment type="subcellular location">
    <subcellularLocation>
        <location evidence="1">Cell inner membrane</location>
        <topology evidence="1">Multi-pass membrane protein</topology>
    </subcellularLocation>
</comment>
<name>A0A9D7E7F1_9PROT</name>
<evidence type="ECO:0000256" key="1">
    <source>
        <dbReference type="ARBA" id="ARBA00004429"/>
    </source>
</evidence>
<protein>
    <submittedName>
        <fullName evidence="7">Na+/H+ antiporter NhaA</fullName>
    </submittedName>
</protein>
<proteinExistence type="predicted"/>
<dbReference type="Proteomes" id="UP000807785">
    <property type="component" value="Unassembled WGS sequence"/>
</dbReference>
<dbReference type="GO" id="GO:0015385">
    <property type="term" value="F:sodium:proton antiporter activity"/>
    <property type="evidence" value="ECO:0007669"/>
    <property type="project" value="TreeGrafter"/>
</dbReference>
<evidence type="ECO:0000313" key="7">
    <source>
        <dbReference type="EMBL" id="MBK6975228.1"/>
    </source>
</evidence>
<dbReference type="InterPro" id="IPR004670">
    <property type="entry name" value="NhaA"/>
</dbReference>
<organism evidence="7 8">
    <name type="scientific">Candidatus Methylophosphatis roskildensis</name>
    <dbReference type="NCBI Taxonomy" id="2899263"/>
    <lineage>
        <taxon>Bacteria</taxon>
        <taxon>Pseudomonadati</taxon>
        <taxon>Pseudomonadota</taxon>
        <taxon>Betaproteobacteria</taxon>
        <taxon>Nitrosomonadales</taxon>
        <taxon>Sterolibacteriaceae</taxon>
        <taxon>Candidatus Methylophosphatis</taxon>
    </lineage>
</organism>
<gene>
    <name evidence="7" type="ORF">IPH26_20575</name>
</gene>